<dbReference type="Proteomes" id="UP000007879">
    <property type="component" value="Unassembled WGS sequence"/>
</dbReference>
<evidence type="ECO:0000256" key="14">
    <source>
        <dbReference type="SAM" id="MobiDB-lite"/>
    </source>
</evidence>
<feature type="domain" description="SH2" evidence="15">
    <location>
        <begin position="842"/>
        <end position="935"/>
    </location>
</feature>
<dbReference type="Gene3D" id="1.20.5.4820">
    <property type="match status" value="1"/>
</dbReference>
<evidence type="ECO:0008006" key="19">
    <source>
        <dbReference type="Google" id="ProtNLM"/>
    </source>
</evidence>
<dbReference type="PANTHER" id="PTHR46256:SF5">
    <property type="entry name" value="MYOSIN-IIIB-LIKE"/>
    <property type="match status" value="1"/>
</dbReference>
<dbReference type="GO" id="GO:0000146">
    <property type="term" value="F:microfilament motor activity"/>
    <property type="evidence" value="ECO:0007669"/>
    <property type="project" value="TreeGrafter"/>
</dbReference>
<keyword evidence="8 12" id="KW-0505">Motor protein</keyword>
<keyword evidence="4" id="KW-0677">Repeat</keyword>
<dbReference type="InterPro" id="IPR001609">
    <property type="entry name" value="Myosin_head_motor_dom-like"/>
</dbReference>
<comment type="subcellular location">
    <subcellularLocation>
        <location evidence="2">Cell projection</location>
    </subcellularLocation>
    <subcellularLocation>
        <location evidence="1">Cytoplasm</location>
        <location evidence="1">Cytoskeleton</location>
    </subcellularLocation>
</comment>
<dbReference type="GO" id="GO:0030832">
    <property type="term" value="P:regulation of actin filament length"/>
    <property type="evidence" value="ECO:0007669"/>
    <property type="project" value="TreeGrafter"/>
</dbReference>
<dbReference type="InterPro" id="IPR000980">
    <property type="entry name" value="SH2"/>
</dbReference>
<dbReference type="Pfam" id="PF00017">
    <property type="entry name" value="SH2"/>
    <property type="match status" value="1"/>
</dbReference>
<evidence type="ECO:0000313" key="17">
    <source>
        <dbReference type="EnsemblMetazoa" id="Aqu2.1.26532_001"/>
    </source>
</evidence>
<evidence type="ECO:0000256" key="9">
    <source>
        <dbReference type="ARBA" id="ARBA00023212"/>
    </source>
</evidence>
<dbReference type="PROSITE" id="PS50001">
    <property type="entry name" value="SH2"/>
    <property type="match status" value="1"/>
</dbReference>
<dbReference type="PRINTS" id="PR00193">
    <property type="entry name" value="MYOSINHEAVY"/>
</dbReference>
<evidence type="ECO:0000256" key="11">
    <source>
        <dbReference type="PROSITE-ProRule" id="PRU00191"/>
    </source>
</evidence>
<keyword evidence="12" id="KW-0009">Actin-binding</keyword>
<accession>A0A1X7UFG9</accession>
<dbReference type="GO" id="GO:0004674">
    <property type="term" value="F:protein serine/threonine kinase activity"/>
    <property type="evidence" value="ECO:0007669"/>
    <property type="project" value="TreeGrafter"/>
</dbReference>
<evidence type="ECO:0000256" key="2">
    <source>
        <dbReference type="ARBA" id="ARBA00004316"/>
    </source>
</evidence>
<keyword evidence="18" id="KW-1185">Reference proteome</keyword>
<evidence type="ECO:0000256" key="12">
    <source>
        <dbReference type="PROSITE-ProRule" id="PRU00782"/>
    </source>
</evidence>
<keyword evidence="10" id="KW-0966">Cell projection</keyword>
<dbReference type="InterPro" id="IPR052409">
    <property type="entry name" value="Myosin-III_kinase_activity"/>
</dbReference>
<dbReference type="STRING" id="400682.A0A1X7UFG9"/>
<dbReference type="Gene3D" id="3.40.850.10">
    <property type="entry name" value="Kinesin motor domain"/>
    <property type="match status" value="1"/>
</dbReference>
<evidence type="ECO:0000256" key="10">
    <source>
        <dbReference type="ARBA" id="ARBA00023273"/>
    </source>
</evidence>
<keyword evidence="13" id="KW-0175">Coiled coil</keyword>
<evidence type="ECO:0000256" key="4">
    <source>
        <dbReference type="ARBA" id="ARBA00022737"/>
    </source>
</evidence>
<evidence type="ECO:0000256" key="13">
    <source>
        <dbReference type="SAM" id="Coils"/>
    </source>
</evidence>
<evidence type="ECO:0000256" key="6">
    <source>
        <dbReference type="ARBA" id="ARBA00022840"/>
    </source>
</evidence>
<organism evidence="17">
    <name type="scientific">Amphimedon queenslandica</name>
    <name type="common">Sponge</name>
    <dbReference type="NCBI Taxonomy" id="400682"/>
    <lineage>
        <taxon>Eukaryota</taxon>
        <taxon>Metazoa</taxon>
        <taxon>Porifera</taxon>
        <taxon>Demospongiae</taxon>
        <taxon>Heteroscleromorpha</taxon>
        <taxon>Haplosclerida</taxon>
        <taxon>Niphatidae</taxon>
        <taxon>Amphimedon</taxon>
    </lineage>
</organism>
<dbReference type="Gene3D" id="1.20.120.720">
    <property type="entry name" value="Myosin VI head, motor domain, U50 subdomain"/>
    <property type="match status" value="1"/>
</dbReference>
<feature type="region of interest" description="Actin-binding" evidence="12">
    <location>
        <begin position="569"/>
        <end position="591"/>
    </location>
</feature>
<dbReference type="GO" id="GO:0005524">
    <property type="term" value="F:ATP binding"/>
    <property type="evidence" value="ECO:0007669"/>
    <property type="project" value="UniProtKB-UniRule"/>
</dbReference>
<keyword evidence="7 12" id="KW-0518">Myosin</keyword>
<evidence type="ECO:0000256" key="7">
    <source>
        <dbReference type="ARBA" id="ARBA00023123"/>
    </source>
</evidence>
<dbReference type="GO" id="GO:0016459">
    <property type="term" value="C:myosin complex"/>
    <property type="evidence" value="ECO:0007669"/>
    <property type="project" value="UniProtKB-KW"/>
</dbReference>
<keyword evidence="9" id="KW-0206">Cytoskeleton</keyword>
<name>A0A1X7UFG9_AMPQE</name>
<dbReference type="PROSITE" id="PS51456">
    <property type="entry name" value="MYOSIN_MOTOR"/>
    <property type="match status" value="1"/>
</dbReference>
<dbReference type="GO" id="GO:0003779">
    <property type="term" value="F:actin binding"/>
    <property type="evidence" value="ECO:0007669"/>
    <property type="project" value="UniProtKB-KW"/>
</dbReference>
<dbReference type="InParanoid" id="A0A1X7UFG9"/>
<dbReference type="PROSITE" id="PS50096">
    <property type="entry name" value="IQ"/>
    <property type="match status" value="1"/>
</dbReference>
<dbReference type="GO" id="GO:0042995">
    <property type="term" value="C:cell projection"/>
    <property type="evidence" value="ECO:0007669"/>
    <property type="project" value="UniProtKB-SubCell"/>
</dbReference>
<feature type="binding site" evidence="12">
    <location>
        <begin position="93"/>
        <end position="100"/>
    </location>
    <ligand>
        <name>ATP</name>
        <dbReference type="ChEBI" id="CHEBI:30616"/>
    </ligand>
</feature>
<feature type="compositionally biased region" description="Basic residues" evidence="14">
    <location>
        <begin position="541"/>
        <end position="554"/>
    </location>
</feature>
<dbReference type="SUPFAM" id="SSF55550">
    <property type="entry name" value="SH2 domain"/>
    <property type="match status" value="1"/>
</dbReference>
<dbReference type="SMART" id="SM00252">
    <property type="entry name" value="SH2"/>
    <property type="match status" value="1"/>
</dbReference>
<dbReference type="SMART" id="SM00242">
    <property type="entry name" value="MYSc"/>
    <property type="match status" value="1"/>
</dbReference>
<keyword evidence="5 12" id="KW-0547">Nucleotide-binding</keyword>
<dbReference type="Gene3D" id="1.10.10.820">
    <property type="match status" value="1"/>
</dbReference>
<feature type="region of interest" description="Disordered" evidence="14">
    <location>
        <begin position="537"/>
        <end position="562"/>
    </location>
</feature>
<evidence type="ECO:0000259" key="15">
    <source>
        <dbReference type="PROSITE" id="PS50001"/>
    </source>
</evidence>
<feature type="coiled-coil region" evidence="13">
    <location>
        <begin position="681"/>
        <end position="749"/>
    </location>
</feature>
<evidence type="ECO:0000256" key="8">
    <source>
        <dbReference type="ARBA" id="ARBA00023175"/>
    </source>
</evidence>
<dbReference type="EnsemblMetazoa" id="Aqu2.1.26532_001">
    <property type="protein sequence ID" value="Aqu2.1.26532_001"/>
    <property type="gene ID" value="Aqu2.1.26532"/>
</dbReference>
<evidence type="ECO:0000256" key="5">
    <source>
        <dbReference type="ARBA" id="ARBA00022741"/>
    </source>
</evidence>
<dbReference type="Gene3D" id="1.20.58.530">
    <property type="match status" value="1"/>
</dbReference>
<keyword evidence="3" id="KW-0963">Cytoplasm</keyword>
<dbReference type="Pfam" id="PF00063">
    <property type="entry name" value="Myosin_head"/>
    <property type="match status" value="1"/>
</dbReference>
<dbReference type="InterPro" id="IPR027417">
    <property type="entry name" value="P-loop_NTPase"/>
</dbReference>
<keyword evidence="6 12" id="KW-0067">ATP-binding</keyword>
<dbReference type="EnsemblMetazoa" id="XM_019999013.1">
    <property type="protein sequence ID" value="XP_019854572.1"/>
    <property type="gene ID" value="LOC100634154"/>
</dbReference>
<reference evidence="18" key="1">
    <citation type="journal article" date="2010" name="Nature">
        <title>The Amphimedon queenslandica genome and the evolution of animal complexity.</title>
        <authorList>
            <person name="Srivastava M."/>
            <person name="Simakov O."/>
            <person name="Chapman J."/>
            <person name="Fahey B."/>
            <person name="Gauthier M.E."/>
            <person name="Mitros T."/>
            <person name="Richards G.S."/>
            <person name="Conaco C."/>
            <person name="Dacre M."/>
            <person name="Hellsten U."/>
            <person name="Larroux C."/>
            <person name="Putnam N.H."/>
            <person name="Stanke M."/>
            <person name="Adamska M."/>
            <person name="Darling A."/>
            <person name="Degnan S.M."/>
            <person name="Oakley T.H."/>
            <person name="Plachetzki D.C."/>
            <person name="Zhai Y."/>
            <person name="Adamski M."/>
            <person name="Calcino A."/>
            <person name="Cummins S.F."/>
            <person name="Goodstein D.M."/>
            <person name="Harris C."/>
            <person name="Jackson D.J."/>
            <person name="Leys S.P."/>
            <person name="Shu S."/>
            <person name="Woodcroft B.J."/>
            <person name="Vervoort M."/>
            <person name="Kosik K.S."/>
            <person name="Manning G."/>
            <person name="Degnan B.M."/>
            <person name="Rokhsar D.S."/>
        </authorList>
    </citation>
    <scope>NUCLEOTIDE SEQUENCE [LARGE SCALE GENOMIC DNA]</scope>
</reference>
<evidence type="ECO:0000259" key="16">
    <source>
        <dbReference type="PROSITE" id="PS51456"/>
    </source>
</evidence>
<comment type="similarity">
    <text evidence="12">Belongs to the TRAFAC class myosin-kinesin ATPase superfamily. Myosin family.</text>
</comment>
<dbReference type="InterPro" id="IPR036961">
    <property type="entry name" value="Kinesin_motor_dom_sf"/>
</dbReference>
<sequence length="958" mass="110067">MERINDYLLVRDVSLVSDICNEDKLLEYFKLRYQNDVIYSNIGDILISINPYMIINGDDYLRDVTIPHVYNLSKRIYNEMISTSCDQCCIISGESGAGKTEVCKYLVKHVTQFSGSRNNLELRILQMNPLLEGFGNAQTTMNNNSSRFGKYLQLKFNGMGKVTGAKINEYLLEKSRVVYQNPGERNFHVFYWMLEGLDTILKINLNIHDKCIFRYLGGKTTTCGDEKEKFKELRDCLDLVGFKEEEQEDIFLLIGSILHIGNINIDENDSDQSIITQSHSIDIASRLLGLESDTFIQLLTISMSTARGEIIRKHNNKIKSEAIRDSISKTLYDRLFRWIVNQINQLLAPTLEDVAWGCDIGILDIFGFEDFHRNSFEQLCINLANEQLHNFFIQHIFHIELSQYNEEGVNGADIVVQDTQPLLDCFFLGSKSVFHLLDDQGSVPRATDANFLHKLNERMKKESFYTPSKSISSGTFTITHFAGKVLYSVNGFLEKNMDTLPPGVKKCFENSTNELVSLLFRATINRTGTLALHKTTATRKSTGKRRVSNARRGRSTNTPTISSQFKSSLSVLVTKMSSAVPHFIRCLKPNKLKKPHLFDDEFVKRQLWYTGMMSTIQIRKEGFAYRPTFQEFHERFGSLCYCDASDISLVNVCQLILCESGITNAEYQIGYSKLFLRHYHLDKLERKMKEHHLAASRLQSVAISFIQRRRYKKVLQAMKQDKAAIKKLMADAKNNCSKVERRLERLTNQDEKRHLDDQRESLIIQQLSFLLPKLPPPADIRELPPPLLLDSDDEEEEEKIESLRKKSSRLKMDDTMFVKVELKRPHQQSRMLRSSVSSSHSWLHGMISQKKAEEMLKPHQHGTFLVRINRKKFSHILSYKSKIKDSINHLSISQLPNSKYVLSGETNPHNSIDNLVEYHYQVPIQSSNDLLVLPCPEDCDETENEVKIKISGSAHAIV</sequence>
<dbReference type="PANTHER" id="PTHR46256">
    <property type="entry name" value="AGAP011099-PA"/>
    <property type="match status" value="1"/>
</dbReference>
<dbReference type="Gene3D" id="3.30.505.10">
    <property type="entry name" value="SH2 domain"/>
    <property type="match status" value="1"/>
</dbReference>
<dbReference type="OrthoDB" id="6108017at2759"/>
<protein>
    <recommendedName>
        <fullName evidence="19">Myosin motor domain-containing protein</fullName>
    </recommendedName>
</protein>
<dbReference type="CDD" id="cd00124">
    <property type="entry name" value="MYSc"/>
    <property type="match status" value="1"/>
</dbReference>
<proteinExistence type="inferred from homology"/>
<evidence type="ECO:0000313" key="18">
    <source>
        <dbReference type="Proteomes" id="UP000007879"/>
    </source>
</evidence>
<gene>
    <name evidence="17" type="primary">100634154</name>
</gene>
<dbReference type="SUPFAM" id="SSF52540">
    <property type="entry name" value="P-loop containing nucleoside triphosphate hydrolases"/>
    <property type="match status" value="1"/>
</dbReference>
<evidence type="ECO:0000256" key="1">
    <source>
        <dbReference type="ARBA" id="ARBA00004245"/>
    </source>
</evidence>
<dbReference type="KEGG" id="aqu:100634154"/>
<keyword evidence="11" id="KW-0727">SH2 domain</keyword>
<reference evidence="17" key="2">
    <citation type="submission" date="2017-05" db="UniProtKB">
        <authorList>
            <consortium name="EnsemblMetazoa"/>
        </authorList>
    </citation>
    <scope>IDENTIFICATION</scope>
</reference>
<dbReference type="InterPro" id="IPR036860">
    <property type="entry name" value="SH2_dom_sf"/>
</dbReference>
<evidence type="ECO:0000256" key="3">
    <source>
        <dbReference type="ARBA" id="ARBA00022490"/>
    </source>
</evidence>
<feature type="domain" description="Myosin motor" evidence="16">
    <location>
        <begin position="9"/>
        <end position="689"/>
    </location>
</feature>
<dbReference type="AlphaFoldDB" id="A0A1X7UFG9"/>
<dbReference type="eggNOG" id="KOG4229">
    <property type="taxonomic scope" value="Eukaryota"/>
</dbReference>